<dbReference type="RefSeq" id="WP_160941280.1">
    <property type="nucleotide sequence ID" value="NZ_CP063310.1"/>
</dbReference>
<evidence type="ECO:0000313" key="2">
    <source>
        <dbReference type="Proteomes" id="UP000478463"/>
    </source>
</evidence>
<dbReference type="Pfam" id="PF20040">
    <property type="entry name" value="DUF6442"/>
    <property type="match status" value="1"/>
</dbReference>
<protein>
    <submittedName>
        <fullName evidence="1">Uncharacterized protein</fullName>
    </submittedName>
</protein>
<accession>A0A6L7IPV0</accession>
<dbReference type="AlphaFoldDB" id="A0A6L7IPV0"/>
<reference evidence="1 2" key="1">
    <citation type="submission" date="2020-10" db="EMBL/GenBank/DDBJ databases">
        <title>Eggerthella sp. nov., isolated from human feces.</title>
        <authorList>
            <person name="Yajun G."/>
        </authorList>
    </citation>
    <scope>NUCLEOTIDE SEQUENCE [LARGE SCALE GENOMIC DNA]</scope>
    <source>
        <strain evidence="1 2">HF-1101</strain>
    </source>
</reference>
<proteinExistence type="predicted"/>
<dbReference type="KEGG" id="egd:GS424_015065"/>
<organism evidence="1 2">
    <name type="scientific">Eggerthella guodeyinii</name>
    <dbReference type="NCBI Taxonomy" id="2690837"/>
    <lineage>
        <taxon>Bacteria</taxon>
        <taxon>Bacillati</taxon>
        <taxon>Actinomycetota</taxon>
        <taxon>Coriobacteriia</taxon>
        <taxon>Eggerthellales</taxon>
        <taxon>Eggerthellaceae</taxon>
        <taxon>Eggerthella</taxon>
    </lineage>
</organism>
<dbReference type="InterPro" id="IPR045620">
    <property type="entry name" value="DUF6442"/>
</dbReference>
<sequence length="104" mass="11938">MDKDEILEKSRRDNGDVDERFKLMQWRASYVMVTVMLVVWAPLFVWDSLHGQSTDVSFAIVMSGIAAMNFYQYYQFRYKTALGVGILVTLAVLGMIVHHVLATM</sequence>
<evidence type="ECO:0000313" key="1">
    <source>
        <dbReference type="EMBL" id="QOS67802.1"/>
    </source>
</evidence>
<gene>
    <name evidence="1" type="ORF">GS424_015065</name>
</gene>
<dbReference type="EMBL" id="CP063310">
    <property type="protein sequence ID" value="QOS67802.1"/>
    <property type="molecule type" value="Genomic_DNA"/>
</dbReference>
<name>A0A6L7IPV0_9ACTN</name>
<dbReference type="Proteomes" id="UP000478463">
    <property type="component" value="Chromosome"/>
</dbReference>